<name>A0A4R6WKN3_9SPHI</name>
<dbReference type="InterPro" id="IPR012944">
    <property type="entry name" value="SusD_RagB_dom"/>
</dbReference>
<dbReference type="Gene3D" id="1.25.40.390">
    <property type="match status" value="2"/>
</dbReference>
<dbReference type="AlphaFoldDB" id="A0A4R6WKN3"/>
<evidence type="ECO:0000256" key="1">
    <source>
        <dbReference type="ARBA" id="ARBA00004442"/>
    </source>
</evidence>
<evidence type="ECO:0000256" key="3">
    <source>
        <dbReference type="ARBA" id="ARBA00022729"/>
    </source>
</evidence>
<keyword evidence="4" id="KW-0472">Membrane</keyword>
<accession>A0A4R6WKN3</accession>
<dbReference type="OrthoDB" id="729505at2"/>
<gene>
    <name evidence="7" type="ORF">CLV99_0936</name>
</gene>
<keyword evidence="3" id="KW-0732">Signal</keyword>
<organism evidence="7 8">
    <name type="scientific">Sphingobacterium yanglingense</name>
    <dbReference type="NCBI Taxonomy" id="1437280"/>
    <lineage>
        <taxon>Bacteria</taxon>
        <taxon>Pseudomonadati</taxon>
        <taxon>Bacteroidota</taxon>
        <taxon>Sphingobacteriia</taxon>
        <taxon>Sphingobacteriales</taxon>
        <taxon>Sphingobacteriaceae</taxon>
        <taxon>Sphingobacterium</taxon>
    </lineage>
</organism>
<comment type="subcellular location">
    <subcellularLocation>
        <location evidence="1">Cell outer membrane</location>
    </subcellularLocation>
</comment>
<sequence>MKKIFIIAFITLGLGSCTKYLDVKTYGKAVPETSEEFSALLHTHLNEIDYGGNHALLENVGALLDIEVITDNFSLPLTLSGGRNLPKYIGSSLNGKQRRYENLYEVIRDANIIINNMKSVTGQKDRNVLGTAHSLRAVAYYYLLREYCEPYTTDDKQGLPIVRDFDMEERPARSSYGQTVAFIADEFEKALTYGVKDEIYRYTADVTKAYQARFYFWIRDWEKASVLAKDIVDKYPLVKGKEYIDMIQSKHTKLKNVLLKSYLYAGANDQENIKEQEASTQRPLSKSFADLFVEKEKDVRYELSFDKKRINNKVFNGKVRSAEFQLILAESYAHLGKEDLALQAINKLRAHRIEDNVDLTTATLPAVDAKSLITVDAEGKPVSKLINLILNERRKELYAEGDRFFELKRNGRPEFWSADNGLKYTTYKYMYTFPLPRVDMEVVSGLVQNEGYKL</sequence>
<comment type="caution">
    <text evidence="7">The sequence shown here is derived from an EMBL/GenBank/DDBJ whole genome shotgun (WGS) entry which is preliminary data.</text>
</comment>
<dbReference type="RefSeq" id="WP_133583287.1">
    <property type="nucleotide sequence ID" value="NZ_SNYV01000011.1"/>
</dbReference>
<dbReference type="PROSITE" id="PS51257">
    <property type="entry name" value="PROKAR_LIPOPROTEIN"/>
    <property type="match status" value="1"/>
</dbReference>
<dbReference type="SUPFAM" id="SSF48452">
    <property type="entry name" value="TPR-like"/>
    <property type="match status" value="1"/>
</dbReference>
<reference evidence="7 8" key="1">
    <citation type="submission" date="2019-03" db="EMBL/GenBank/DDBJ databases">
        <title>Genomic Encyclopedia of Archaeal and Bacterial Type Strains, Phase II (KMG-II): from individual species to whole genera.</title>
        <authorList>
            <person name="Goeker M."/>
        </authorList>
    </citation>
    <scope>NUCLEOTIDE SEQUENCE [LARGE SCALE GENOMIC DNA]</scope>
    <source>
        <strain evidence="7 8">DSM 28353</strain>
    </source>
</reference>
<dbReference type="Proteomes" id="UP000295292">
    <property type="component" value="Unassembled WGS sequence"/>
</dbReference>
<proteinExistence type="inferred from homology"/>
<evidence type="ECO:0000259" key="6">
    <source>
        <dbReference type="Pfam" id="PF07980"/>
    </source>
</evidence>
<protein>
    <submittedName>
        <fullName evidence="7">SusD-like starch-binding protein associating with outer membrane</fullName>
    </submittedName>
</protein>
<dbReference type="EMBL" id="SNYV01000011">
    <property type="protein sequence ID" value="TDQ79497.1"/>
    <property type="molecule type" value="Genomic_DNA"/>
</dbReference>
<evidence type="ECO:0000256" key="5">
    <source>
        <dbReference type="ARBA" id="ARBA00023237"/>
    </source>
</evidence>
<dbReference type="Pfam" id="PF07980">
    <property type="entry name" value="SusD_RagB"/>
    <property type="match status" value="1"/>
</dbReference>
<keyword evidence="5" id="KW-0998">Cell outer membrane</keyword>
<evidence type="ECO:0000256" key="2">
    <source>
        <dbReference type="ARBA" id="ARBA00006275"/>
    </source>
</evidence>
<evidence type="ECO:0000313" key="7">
    <source>
        <dbReference type="EMBL" id="TDQ79497.1"/>
    </source>
</evidence>
<evidence type="ECO:0000313" key="8">
    <source>
        <dbReference type="Proteomes" id="UP000295292"/>
    </source>
</evidence>
<dbReference type="InterPro" id="IPR011990">
    <property type="entry name" value="TPR-like_helical_dom_sf"/>
</dbReference>
<evidence type="ECO:0000256" key="4">
    <source>
        <dbReference type="ARBA" id="ARBA00023136"/>
    </source>
</evidence>
<dbReference type="GO" id="GO:0009279">
    <property type="term" value="C:cell outer membrane"/>
    <property type="evidence" value="ECO:0007669"/>
    <property type="project" value="UniProtKB-SubCell"/>
</dbReference>
<keyword evidence="8" id="KW-1185">Reference proteome</keyword>
<feature type="domain" description="RagB/SusD" evidence="6">
    <location>
        <begin position="213"/>
        <end position="452"/>
    </location>
</feature>
<comment type="similarity">
    <text evidence="2">Belongs to the SusD family.</text>
</comment>